<comment type="caution">
    <text evidence="1">The sequence shown here is derived from an EMBL/GenBank/DDBJ whole genome shotgun (WGS) entry which is preliminary data.</text>
</comment>
<evidence type="ECO:0000313" key="1">
    <source>
        <dbReference type="EMBL" id="MCZ6158990.1"/>
    </source>
</evidence>
<sequence>MTLEQEKHLQELLWEWREERHLTFQDQMDGLVGNLCEEMAEYYRANNDDEKIDALCDMSVFALNSLCCDLKDVREYFEKKEKPIMDKFLFIRAFGLIQEMGIGTHTLIKFLYLFIKEIESEMSVMGYNFYECMLETIKEISSRTGSYDSNIHKFVKDKSEEAVKKWYKADYDKCKIKG</sequence>
<name>A0A9Q4KK90_9BACT</name>
<protein>
    <submittedName>
        <fullName evidence="1">Uncharacterized protein</fullName>
    </submittedName>
</protein>
<proteinExistence type="predicted"/>
<organism evidence="1 2">
    <name type="scientific">Campylobacter ureolyticus</name>
    <dbReference type="NCBI Taxonomy" id="827"/>
    <lineage>
        <taxon>Bacteria</taxon>
        <taxon>Pseudomonadati</taxon>
        <taxon>Campylobacterota</taxon>
        <taxon>Epsilonproteobacteria</taxon>
        <taxon>Campylobacterales</taxon>
        <taxon>Campylobacteraceae</taxon>
        <taxon>Campylobacter</taxon>
    </lineage>
</organism>
<dbReference type="EMBL" id="JAPXGO010000001">
    <property type="protein sequence ID" value="MCZ6158990.1"/>
    <property type="molecule type" value="Genomic_DNA"/>
</dbReference>
<gene>
    <name evidence="1" type="ORF">O6B32_00610</name>
</gene>
<evidence type="ECO:0000313" key="2">
    <source>
        <dbReference type="Proteomes" id="UP001075225"/>
    </source>
</evidence>
<accession>A0A9Q4KK90</accession>
<dbReference type="AlphaFoldDB" id="A0A9Q4KK90"/>
<dbReference type="Proteomes" id="UP001075225">
    <property type="component" value="Unassembled WGS sequence"/>
</dbReference>
<reference evidence="1" key="1">
    <citation type="submission" date="2022-12" db="EMBL/GenBank/DDBJ databases">
        <title>Species Delineation and Comparative Genomics within the Campylobacter ureolyticus Complex.</title>
        <authorList>
            <person name="Maki J."/>
            <person name="Howard M."/>
            <person name="Connelly S."/>
            <person name="Hardy D.J."/>
            <person name="Cameron A."/>
        </authorList>
    </citation>
    <scope>NUCLEOTIDE SEQUENCE</scope>
    <source>
        <strain evidence="1">URMC_787</strain>
    </source>
</reference>
<dbReference type="RefSeq" id="WP_269484132.1">
    <property type="nucleotide sequence ID" value="NZ_JAPXGO010000001.1"/>
</dbReference>